<feature type="region of interest" description="Disordered" evidence="13">
    <location>
        <begin position="1"/>
        <end position="30"/>
    </location>
</feature>
<reference evidence="14 15" key="1">
    <citation type="journal article" date="2013" name="PLoS Genet.">
        <title>The genome and development-dependent transcriptomes of Pyronema confluens: a window into fungal evolution.</title>
        <authorList>
            <person name="Traeger S."/>
            <person name="Altegoer F."/>
            <person name="Freitag M."/>
            <person name="Gabaldon T."/>
            <person name="Kempken F."/>
            <person name="Kumar A."/>
            <person name="Marcet-Houben M."/>
            <person name="Poggeler S."/>
            <person name="Stajich J.E."/>
            <person name="Nowrousian M."/>
        </authorList>
    </citation>
    <scope>NUCLEOTIDE SEQUENCE [LARGE SCALE GENOMIC DNA]</scope>
    <source>
        <strain evidence="15">CBS 100304</strain>
        <tissue evidence="14">Vegetative mycelium</tissue>
    </source>
</reference>
<evidence type="ECO:0000256" key="10">
    <source>
        <dbReference type="ARBA" id="ARBA00023136"/>
    </source>
</evidence>
<evidence type="ECO:0000256" key="7">
    <source>
        <dbReference type="ARBA" id="ARBA00022692"/>
    </source>
</evidence>
<dbReference type="eggNOG" id="KOG1771">
    <property type="taxonomic scope" value="Eukaryota"/>
</dbReference>
<evidence type="ECO:0000256" key="8">
    <source>
        <dbReference type="ARBA" id="ARBA00022824"/>
    </source>
</evidence>
<name>U4L548_PYROM</name>
<dbReference type="OMA" id="HEWPDYL"/>
<dbReference type="PANTHER" id="PTHR22760">
    <property type="entry name" value="GLYCOSYLTRANSFERASE"/>
    <property type="match status" value="1"/>
</dbReference>
<keyword evidence="5 12" id="KW-0328">Glycosyltransferase</keyword>
<protein>
    <recommendedName>
        <fullName evidence="12">Mannosyltransferase</fullName>
        <ecNumber evidence="12">2.4.1.-</ecNumber>
    </recommendedName>
</protein>
<comment type="similarity">
    <text evidence="3">Belongs to the glycosyltransferase 22 family. PIGB subfamily.</text>
</comment>
<proteinExistence type="inferred from homology"/>
<evidence type="ECO:0000313" key="15">
    <source>
        <dbReference type="Proteomes" id="UP000018144"/>
    </source>
</evidence>
<evidence type="ECO:0000256" key="11">
    <source>
        <dbReference type="ARBA" id="ARBA00024708"/>
    </source>
</evidence>
<gene>
    <name evidence="14" type="ORF">PCON_04757</name>
</gene>
<dbReference type="AlphaFoldDB" id="U4L548"/>
<keyword evidence="4" id="KW-0337">GPI-anchor biosynthesis</keyword>
<evidence type="ECO:0000256" key="1">
    <source>
        <dbReference type="ARBA" id="ARBA00004477"/>
    </source>
</evidence>
<dbReference type="OrthoDB" id="416834at2759"/>
<keyword evidence="15" id="KW-1185">Reference proteome</keyword>
<keyword evidence="10" id="KW-0472">Membrane</keyword>
<keyword evidence="8 12" id="KW-0256">Endoplasmic reticulum</keyword>
<evidence type="ECO:0000256" key="13">
    <source>
        <dbReference type="SAM" id="MobiDB-lite"/>
    </source>
</evidence>
<dbReference type="UniPathway" id="UPA00196"/>
<evidence type="ECO:0000256" key="9">
    <source>
        <dbReference type="ARBA" id="ARBA00022989"/>
    </source>
</evidence>
<evidence type="ECO:0000256" key="2">
    <source>
        <dbReference type="ARBA" id="ARBA00004687"/>
    </source>
</evidence>
<accession>U4L548</accession>
<feature type="compositionally biased region" description="Low complexity" evidence="13">
    <location>
        <begin position="1"/>
        <end position="15"/>
    </location>
</feature>
<comment type="function">
    <text evidence="11">Mannosyltransferase involved in glycosylphosphatidylinositol-anchor biosynthesis. Transfers the third mannose to Man2-GlcN-acyl-PI during GPI precursor assembly.</text>
</comment>
<dbReference type="EMBL" id="HF935235">
    <property type="protein sequence ID" value="CCX05170.1"/>
    <property type="molecule type" value="Genomic_DNA"/>
</dbReference>
<comment type="pathway">
    <text evidence="2">Glycolipid biosynthesis; glycosylphosphatidylinositol-anchor biosynthesis.</text>
</comment>
<dbReference type="GO" id="GO:0000026">
    <property type="term" value="F:alpha-1,2-mannosyltransferase activity"/>
    <property type="evidence" value="ECO:0007669"/>
    <property type="project" value="TreeGrafter"/>
</dbReference>
<evidence type="ECO:0000256" key="6">
    <source>
        <dbReference type="ARBA" id="ARBA00022679"/>
    </source>
</evidence>
<dbReference type="STRING" id="1076935.U4L548"/>
<dbReference type="Pfam" id="PF03901">
    <property type="entry name" value="Glyco_transf_22"/>
    <property type="match status" value="1"/>
</dbReference>
<evidence type="ECO:0000313" key="14">
    <source>
        <dbReference type="EMBL" id="CCX05170.1"/>
    </source>
</evidence>
<sequence length="580" mass="64668">MSSSRASSSPSSSPASPSPAPGHSRTPSISKLTPETRKQLATFSIHSTIFLSLISLRILNAVTNRTFFQPDEYFQSLEPAWDAAFGDGAWVTWEWQQQLRSFLHPAIFAVLFKSVNFLCNLLHLSPQRTADFLAISPRILQAIFCALGDWSTARLAGRLWGSDVGWIALCLSLGSAWQWFCGVRTFANSLETVITGVGLGLWPWELVASMGVKRRVDWVETRWALAAAATACVLRPTNVLIWGCLGAFAVVNAGRRRVRLVVEAVWIGLTVLSLNALIDRAYYGVWTFPPLTFLKFNVLHSLSVFYGSNPIHYYLSQGLPLLLTSFLPLTLFALYRSLSSPPTSPSFQLASTVLAVTTIYSCISHKEARFLYPLLPILHVLAANTLQNLRISDSVRNRILVVMIALNIPVAYYGSMVHQRGVIDVMAHLSSTSDSWNSAGFLMPCHSTPWRASMPLPISSDRKMWALTCEPPVTLSVEERRTYVDEADQFYNNPKGFVRWYVGDGKRYEWPDRIVAFEDLGDVNSLIPVVSGTSALSGTGLPGLPGVSSYEVCWRGFNSHWHDDWRRRGEVVVWCRKSLK</sequence>
<dbReference type="GO" id="GO:0005789">
    <property type="term" value="C:endoplasmic reticulum membrane"/>
    <property type="evidence" value="ECO:0007669"/>
    <property type="project" value="UniProtKB-SubCell"/>
</dbReference>
<dbReference type="Proteomes" id="UP000018144">
    <property type="component" value="Unassembled WGS sequence"/>
</dbReference>
<keyword evidence="6 14" id="KW-0808">Transferase</keyword>
<keyword evidence="7" id="KW-0812">Transmembrane</keyword>
<evidence type="ECO:0000256" key="5">
    <source>
        <dbReference type="ARBA" id="ARBA00022676"/>
    </source>
</evidence>
<keyword evidence="9" id="KW-1133">Transmembrane helix</keyword>
<comment type="subcellular location">
    <subcellularLocation>
        <location evidence="1 12">Endoplasmic reticulum membrane</location>
        <topology evidence="1 12">Multi-pass membrane protein</topology>
    </subcellularLocation>
</comment>
<dbReference type="EC" id="2.4.1.-" evidence="12"/>
<dbReference type="InterPro" id="IPR005599">
    <property type="entry name" value="GPI_mannosylTrfase"/>
</dbReference>
<evidence type="ECO:0000256" key="3">
    <source>
        <dbReference type="ARBA" id="ARBA00006065"/>
    </source>
</evidence>
<dbReference type="PANTHER" id="PTHR22760:SF4">
    <property type="entry name" value="GPI MANNOSYLTRANSFERASE 3"/>
    <property type="match status" value="1"/>
</dbReference>
<organism evidence="14 15">
    <name type="scientific">Pyronema omphalodes (strain CBS 100304)</name>
    <name type="common">Pyronema confluens</name>
    <dbReference type="NCBI Taxonomy" id="1076935"/>
    <lineage>
        <taxon>Eukaryota</taxon>
        <taxon>Fungi</taxon>
        <taxon>Dikarya</taxon>
        <taxon>Ascomycota</taxon>
        <taxon>Pezizomycotina</taxon>
        <taxon>Pezizomycetes</taxon>
        <taxon>Pezizales</taxon>
        <taxon>Pyronemataceae</taxon>
        <taxon>Pyronema</taxon>
    </lineage>
</organism>
<evidence type="ECO:0000256" key="12">
    <source>
        <dbReference type="RuleBase" id="RU363075"/>
    </source>
</evidence>
<evidence type="ECO:0000256" key="4">
    <source>
        <dbReference type="ARBA" id="ARBA00022502"/>
    </source>
</evidence>
<dbReference type="GO" id="GO:0006506">
    <property type="term" value="P:GPI anchor biosynthetic process"/>
    <property type="evidence" value="ECO:0007669"/>
    <property type="project" value="UniProtKB-UniPathway"/>
</dbReference>